<name>A0ABN3DAQ9_9MICO</name>
<dbReference type="PANTHER" id="PTHR34820">
    <property type="entry name" value="INNER MEMBRANE PROTEIN YEBZ"/>
    <property type="match status" value="1"/>
</dbReference>
<evidence type="ECO:0000256" key="4">
    <source>
        <dbReference type="ARBA" id="ARBA00023008"/>
    </source>
</evidence>
<gene>
    <name evidence="9" type="ORF">GCM10009851_06850</name>
</gene>
<dbReference type="InterPro" id="IPR032694">
    <property type="entry name" value="CopC/D"/>
</dbReference>
<keyword evidence="4" id="KW-0186">Copper</keyword>
<keyword evidence="3 7" id="KW-0732">Signal</keyword>
<dbReference type="PANTHER" id="PTHR34820:SF4">
    <property type="entry name" value="INNER MEMBRANE PROTEIN YEBZ"/>
    <property type="match status" value="1"/>
</dbReference>
<dbReference type="Gene3D" id="2.60.40.1220">
    <property type="match status" value="1"/>
</dbReference>
<feature type="transmembrane region" description="Helical" evidence="6">
    <location>
        <begin position="193"/>
        <end position="215"/>
    </location>
</feature>
<dbReference type="InterPro" id="IPR007348">
    <property type="entry name" value="CopC_dom"/>
</dbReference>
<feature type="signal peptide" evidence="7">
    <location>
        <begin position="1"/>
        <end position="41"/>
    </location>
</feature>
<evidence type="ECO:0000256" key="3">
    <source>
        <dbReference type="ARBA" id="ARBA00022729"/>
    </source>
</evidence>
<organism evidence="9 10">
    <name type="scientific">Herbiconiux moechotypicola</name>
    <dbReference type="NCBI Taxonomy" id="637393"/>
    <lineage>
        <taxon>Bacteria</taxon>
        <taxon>Bacillati</taxon>
        <taxon>Actinomycetota</taxon>
        <taxon>Actinomycetes</taxon>
        <taxon>Micrococcales</taxon>
        <taxon>Microbacteriaceae</taxon>
        <taxon>Herbiconiux</taxon>
    </lineage>
</organism>
<feature type="domain" description="CopC" evidence="8">
    <location>
        <begin position="42"/>
        <end position="135"/>
    </location>
</feature>
<evidence type="ECO:0000256" key="5">
    <source>
        <dbReference type="SAM" id="MobiDB-lite"/>
    </source>
</evidence>
<keyword evidence="6" id="KW-1133">Transmembrane helix</keyword>
<dbReference type="Proteomes" id="UP001500929">
    <property type="component" value="Unassembled WGS sequence"/>
</dbReference>
<keyword evidence="6" id="KW-0812">Transmembrane</keyword>
<dbReference type="InterPro" id="IPR014755">
    <property type="entry name" value="Cu-Rt/internalin_Ig-like"/>
</dbReference>
<feature type="region of interest" description="Disordered" evidence="5">
    <location>
        <begin position="141"/>
        <end position="186"/>
    </location>
</feature>
<keyword evidence="10" id="KW-1185">Reference proteome</keyword>
<comment type="caution">
    <text evidence="9">The sequence shown here is derived from an EMBL/GenBank/DDBJ whole genome shotgun (WGS) entry which is preliminary data.</text>
</comment>
<evidence type="ECO:0000256" key="1">
    <source>
        <dbReference type="ARBA" id="ARBA00004196"/>
    </source>
</evidence>
<reference evidence="9 10" key="1">
    <citation type="journal article" date="2019" name="Int. J. Syst. Evol. Microbiol.">
        <title>The Global Catalogue of Microorganisms (GCM) 10K type strain sequencing project: providing services to taxonomists for standard genome sequencing and annotation.</title>
        <authorList>
            <consortium name="The Broad Institute Genomics Platform"/>
            <consortium name="The Broad Institute Genome Sequencing Center for Infectious Disease"/>
            <person name="Wu L."/>
            <person name="Ma J."/>
        </authorList>
    </citation>
    <scope>NUCLEOTIDE SEQUENCE [LARGE SCALE GENOMIC DNA]</scope>
    <source>
        <strain evidence="9 10">JCM 16117</strain>
    </source>
</reference>
<evidence type="ECO:0000313" key="10">
    <source>
        <dbReference type="Proteomes" id="UP001500929"/>
    </source>
</evidence>
<dbReference type="SUPFAM" id="SSF81296">
    <property type="entry name" value="E set domains"/>
    <property type="match status" value="1"/>
</dbReference>
<evidence type="ECO:0000256" key="7">
    <source>
        <dbReference type="SAM" id="SignalP"/>
    </source>
</evidence>
<proteinExistence type="predicted"/>
<accession>A0ABN3DAQ9</accession>
<keyword evidence="2" id="KW-0479">Metal-binding</keyword>
<sequence>MTATTSPALMSRRARLAALVAAAALAAAGAVLVSTPSPASAHDFLESTNPAADQVVTEALPEVSLTFNEPPLSDLGAGIAVEVHAPDGSNVAGELAIVNSTLSVPVTWPAAGGYTVLWQTVSSDGHPVSGEFGFEYQGPVTAPVTPTPTPTPSAPGSAPASTTQATPETGAASDAAMSTPAASPGDEGVSVPLVLAGVAAAVVVLGVVLAVVLTASRRCRPGGPSAG</sequence>
<feature type="chain" id="PRO_5047513492" description="CopC domain-containing protein" evidence="7">
    <location>
        <begin position="42"/>
        <end position="227"/>
    </location>
</feature>
<evidence type="ECO:0000256" key="6">
    <source>
        <dbReference type="SAM" id="Phobius"/>
    </source>
</evidence>
<dbReference type="PROSITE" id="PS51318">
    <property type="entry name" value="TAT"/>
    <property type="match status" value="1"/>
</dbReference>
<evidence type="ECO:0000313" key="9">
    <source>
        <dbReference type="EMBL" id="GAA2225692.1"/>
    </source>
</evidence>
<dbReference type="InterPro" id="IPR006311">
    <property type="entry name" value="TAT_signal"/>
</dbReference>
<protein>
    <recommendedName>
        <fullName evidence="8">CopC domain-containing protein</fullName>
    </recommendedName>
</protein>
<feature type="compositionally biased region" description="Low complexity" evidence="5">
    <location>
        <begin position="154"/>
        <end position="186"/>
    </location>
</feature>
<dbReference type="InterPro" id="IPR014756">
    <property type="entry name" value="Ig_E-set"/>
</dbReference>
<dbReference type="Pfam" id="PF04234">
    <property type="entry name" value="CopC"/>
    <property type="match status" value="1"/>
</dbReference>
<keyword evidence="6" id="KW-0472">Membrane</keyword>
<dbReference type="EMBL" id="BAAAQY010000002">
    <property type="protein sequence ID" value="GAA2225692.1"/>
    <property type="molecule type" value="Genomic_DNA"/>
</dbReference>
<evidence type="ECO:0000256" key="2">
    <source>
        <dbReference type="ARBA" id="ARBA00022723"/>
    </source>
</evidence>
<comment type="subcellular location">
    <subcellularLocation>
        <location evidence="1">Cell envelope</location>
    </subcellularLocation>
</comment>
<evidence type="ECO:0000259" key="8">
    <source>
        <dbReference type="Pfam" id="PF04234"/>
    </source>
</evidence>